<dbReference type="InterPro" id="IPR011831">
    <property type="entry name" value="ADP-Glc_PPase"/>
</dbReference>
<evidence type="ECO:0000256" key="4">
    <source>
        <dbReference type="ARBA" id="ARBA00022741"/>
    </source>
</evidence>
<dbReference type="Proteomes" id="UP001293718">
    <property type="component" value="Unassembled WGS sequence"/>
</dbReference>
<sequence>MAARRIAAFVLAGGEGTRLRPFTLALPKPALPLAGCWRIIDLVLSNLYNSEIRQIFVLPQYKPDVLVSHLQRRWNVASRHALTPRLAPSMEPSQMYMFR</sequence>
<keyword evidence="2" id="KW-0808">Transferase</keyword>
<evidence type="ECO:0000256" key="3">
    <source>
        <dbReference type="ARBA" id="ARBA00022695"/>
    </source>
</evidence>
<keyword evidence="3" id="KW-0548">Nucleotidyltransferase</keyword>
<dbReference type="PANTHER" id="PTHR43523:SF12">
    <property type="entry name" value="GLUCOSE-1-PHOSPHATE ADENYLYLTRANSFERASE LARGE SUBUNIT 1, CHLOROPLASTIC-RELATED"/>
    <property type="match status" value="1"/>
</dbReference>
<keyword evidence="7" id="KW-1185">Reference proteome</keyword>
<accession>A0ABU5ICD6</accession>
<organism evidence="6 7">
    <name type="scientific">Azohydromonas lata</name>
    <dbReference type="NCBI Taxonomy" id="45677"/>
    <lineage>
        <taxon>Bacteria</taxon>
        <taxon>Pseudomonadati</taxon>
        <taxon>Pseudomonadota</taxon>
        <taxon>Betaproteobacteria</taxon>
        <taxon>Burkholderiales</taxon>
        <taxon>Sphaerotilaceae</taxon>
        <taxon>Azohydromonas</taxon>
    </lineage>
</organism>
<dbReference type="RefSeq" id="WP_322465214.1">
    <property type="nucleotide sequence ID" value="NZ_JAXOJX010000011.1"/>
</dbReference>
<evidence type="ECO:0000256" key="1">
    <source>
        <dbReference type="ARBA" id="ARBA00010443"/>
    </source>
</evidence>
<reference evidence="6 7" key="1">
    <citation type="submission" date="2023-11" db="EMBL/GenBank/DDBJ databases">
        <title>Draft genome of Azohydromonas lata strain H1 (DSM1123), a polyhydroxyalkanoate producer.</title>
        <authorList>
            <person name="Traversa D."/>
            <person name="D'Addabbo P."/>
            <person name="Pazzani C."/>
            <person name="Manzari C."/>
            <person name="Chiara M."/>
            <person name="Scrascia M."/>
        </authorList>
    </citation>
    <scope>NUCLEOTIDE SEQUENCE [LARGE SCALE GENOMIC DNA]</scope>
    <source>
        <strain evidence="6 7">H1</strain>
    </source>
</reference>
<dbReference type="PANTHER" id="PTHR43523">
    <property type="entry name" value="GLUCOSE-1-PHOSPHATE ADENYLYLTRANSFERASE-RELATED"/>
    <property type="match status" value="1"/>
</dbReference>
<dbReference type="InterPro" id="IPR005835">
    <property type="entry name" value="NTP_transferase_dom"/>
</dbReference>
<evidence type="ECO:0000313" key="6">
    <source>
        <dbReference type="EMBL" id="MDZ5456777.1"/>
    </source>
</evidence>
<evidence type="ECO:0000313" key="7">
    <source>
        <dbReference type="Proteomes" id="UP001293718"/>
    </source>
</evidence>
<comment type="caution">
    <text evidence="6">The sequence shown here is derived from an EMBL/GenBank/DDBJ whole genome shotgun (WGS) entry which is preliminary data.</text>
</comment>
<protein>
    <submittedName>
        <fullName evidence="6">Sugar phosphate nucleotidyltransferase</fullName>
    </submittedName>
</protein>
<dbReference type="Gene3D" id="3.90.550.10">
    <property type="entry name" value="Spore Coat Polysaccharide Biosynthesis Protein SpsA, Chain A"/>
    <property type="match status" value="1"/>
</dbReference>
<evidence type="ECO:0000256" key="2">
    <source>
        <dbReference type="ARBA" id="ARBA00022679"/>
    </source>
</evidence>
<dbReference type="EMBL" id="JAXOJX010000011">
    <property type="protein sequence ID" value="MDZ5456777.1"/>
    <property type="molecule type" value="Genomic_DNA"/>
</dbReference>
<gene>
    <name evidence="6" type="ORF">SM757_09340</name>
</gene>
<keyword evidence="4" id="KW-0547">Nucleotide-binding</keyword>
<name>A0ABU5ICD6_9BURK</name>
<feature type="domain" description="Nucleotidyl transferase" evidence="5">
    <location>
        <begin position="8"/>
        <end position="77"/>
    </location>
</feature>
<dbReference type="InterPro" id="IPR029044">
    <property type="entry name" value="Nucleotide-diphossugar_trans"/>
</dbReference>
<proteinExistence type="inferred from homology"/>
<dbReference type="SUPFAM" id="SSF53448">
    <property type="entry name" value="Nucleotide-diphospho-sugar transferases"/>
    <property type="match status" value="1"/>
</dbReference>
<evidence type="ECO:0000259" key="5">
    <source>
        <dbReference type="Pfam" id="PF00483"/>
    </source>
</evidence>
<dbReference type="Pfam" id="PF00483">
    <property type="entry name" value="NTP_transferase"/>
    <property type="match status" value="1"/>
</dbReference>
<comment type="similarity">
    <text evidence="1">Belongs to the bacterial/plant glucose-1-phosphate adenylyltransferase family.</text>
</comment>